<feature type="transmembrane region" description="Helical" evidence="1">
    <location>
        <begin position="12"/>
        <end position="30"/>
    </location>
</feature>
<name>A0A9P4MDH3_9PEZI</name>
<comment type="caution">
    <text evidence="3">The sequence shown here is derived from an EMBL/GenBank/DDBJ whole genome shotgun (WGS) entry which is preliminary data.</text>
</comment>
<gene>
    <name evidence="3" type="ORF">NA57DRAFT_73089</name>
</gene>
<dbReference type="SUPFAM" id="SSF52266">
    <property type="entry name" value="SGNH hydrolase"/>
    <property type="match status" value="1"/>
</dbReference>
<dbReference type="GO" id="GO:0006629">
    <property type="term" value="P:lipid metabolic process"/>
    <property type="evidence" value="ECO:0007669"/>
    <property type="project" value="TreeGrafter"/>
</dbReference>
<dbReference type="PANTHER" id="PTHR37981:SF1">
    <property type="entry name" value="SGNH HYDROLASE-TYPE ESTERASE DOMAIN-CONTAINING PROTEIN"/>
    <property type="match status" value="1"/>
</dbReference>
<evidence type="ECO:0000256" key="1">
    <source>
        <dbReference type="SAM" id="Phobius"/>
    </source>
</evidence>
<keyword evidence="1" id="KW-0812">Transmembrane</keyword>
<dbReference type="AlphaFoldDB" id="A0A9P4MDH3"/>
<accession>A0A9P4MDH3</accession>
<keyword evidence="1" id="KW-1133">Transmembrane helix</keyword>
<keyword evidence="4" id="KW-1185">Reference proteome</keyword>
<sequence>MAYGMRAATKHITYFLLITSIFLLIRQVALKHSSVSQIPPGTLPEMPLHIASLGSSFAAGPCIKPQLPPKAAGRSAANYAQLLASKLDARLTDLSVSGATLLNLLDEPQVATGWINGGHTFAPQVQDLPSDVDIVLVLGGGNDIGYISGMGMDIVKNSWPIRMVDTVRQFVFGASTPKPALSFDDLVARYGKVLDAIHAKSPKAKIVVVEYLTLLGDDVKPRVDVTFDAERVEHHKEVAAMLQRATEKAASERNGWCERVPVAENSLLHGLGSEEPWTEGLSLGILIRGDAPLHPNAKGMVAVANMLYEKLQGYDTKDSQ</sequence>
<proteinExistence type="predicted"/>
<protein>
    <submittedName>
        <fullName evidence="3">SGNH hydrolase</fullName>
    </submittedName>
</protein>
<dbReference type="Proteomes" id="UP000799772">
    <property type="component" value="Unassembled WGS sequence"/>
</dbReference>
<evidence type="ECO:0000313" key="3">
    <source>
        <dbReference type="EMBL" id="KAF2101649.1"/>
    </source>
</evidence>
<dbReference type="InterPro" id="IPR013830">
    <property type="entry name" value="SGNH_hydro"/>
</dbReference>
<dbReference type="OrthoDB" id="21678at2759"/>
<keyword evidence="3" id="KW-0378">Hydrolase</keyword>
<dbReference type="Pfam" id="PF13472">
    <property type="entry name" value="Lipase_GDSL_2"/>
    <property type="match status" value="1"/>
</dbReference>
<feature type="domain" description="SGNH hydrolase-type esterase" evidence="2">
    <location>
        <begin position="53"/>
        <end position="300"/>
    </location>
</feature>
<organism evidence="3 4">
    <name type="scientific">Rhizodiscina lignyota</name>
    <dbReference type="NCBI Taxonomy" id="1504668"/>
    <lineage>
        <taxon>Eukaryota</taxon>
        <taxon>Fungi</taxon>
        <taxon>Dikarya</taxon>
        <taxon>Ascomycota</taxon>
        <taxon>Pezizomycotina</taxon>
        <taxon>Dothideomycetes</taxon>
        <taxon>Pleosporomycetidae</taxon>
        <taxon>Aulographales</taxon>
        <taxon>Rhizodiscinaceae</taxon>
        <taxon>Rhizodiscina</taxon>
    </lineage>
</organism>
<dbReference type="PANTHER" id="PTHR37981">
    <property type="entry name" value="LIPASE 2"/>
    <property type="match status" value="1"/>
</dbReference>
<dbReference type="InterPro" id="IPR036514">
    <property type="entry name" value="SGNH_hydro_sf"/>
</dbReference>
<evidence type="ECO:0000259" key="2">
    <source>
        <dbReference type="Pfam" id="PF13472"/>
    </source>
</evidence>
<reference evidence="3" key="1">
    <citation type="journal article" date="2020" name="Stud. Mycol.">
        <title>101 Dothideomycetes genomes: a test case for predicting lifestyles and emergence of pathogens.</title>
        <authorList>
            <person name="Haridas S."/>
            <person name="Albert R."/>
            <person name="Binder M."/>
            <person name="Bloem J."/>
            <person name="Labutti K."/>
            <person name="Salamov A."/>
            <person name="Andreopoulos B."/>
            <person name="Baker S."/>
            <person name="Barry K."/>
            <person name="Bills G."/>
            <person name="Bluhm B."/>
            <person name="Cannon C."/>
            <person name="Castanera R."/>
            <person name="Culley D."/>
            <person name="Daum C."/>
            <person name="Ezra D."/>
            <person name="Gonzalez J."/>
            <person name="Henrissat B."/>
            <person name="Kuo A."/>
            <person name="Liang C."/>
            <person name="Lipzen A."/>
            <person name="Lutzoni F."/>
            <person name="Magnuson J."/>
            <person name="Mondo S."/>
            <person name="Nolan M."/>
            <person name="Ohm R."/>
            <person name="Pangilinan J."/>
            <person name="Park H.-J."/>
            <person name="Ramirez L."/>
            <person name="Alfaro M."/>
            <person name="Sun H."/>
            <person name="Tritt A."/>
            <person name="Yoshinaga Y."/>
            <person name="Zwiers L.-H."/>
            <person name="Turgeon B."/>
            <person name="Goodwin S."/>
            <person name="Spatafora J."/>
            <person name="Crous P."/>
            <person name="Grigoriev I."/>
        </authorList>
    </citation>
    <scope>NUCLEOTIDE SEQUENCE</scope>
    <source>
        <strain evidence="3">CBS 133067</strain>
    </source>
</reference>
<dbReference type="GO" id="GO:0016788">
    <property type="term" value="F:hydrolase activity, acting on ester bonds"/>
    <property type="evidence" value="ECO:0007669"/>
    <property type="project" value="InterPro"/>
</dbReference>
<dbReference type="InterPro" id="IPR037460">
    <property type="entry name" value="SEST-like"/>
</dbReference>
<dbReference type="CDD" id="cd01823">
    <property type="entry name" value="SEST_like"/>
    <property type="match status" value="1"/>
</dbReference>
<dbReference type="EMBL" id="ML978123">
    <property type="protein sequence ID" value="KAF2101649.1"/>
    <property type="molecule type" value="Genomic_DNA"/>
</dbReference>
<dbReference type="Gene3D" id="3.40.50.1110">
    <property type="entry name" value="SGNH hydrolase"/>
    <property type="match status" value="1"/>
</dbReference>
<evidence type="ECO:0000313" key="4">
    <source>
        <dbReference type="Proteomes" id="UP000799772"/>
    </source>
</evidence>
<keyword evidence="1" id="KW-0472">Membrane</keyword>